<dbReference type="Proteomes" id="UP000070184">
    <property type="component" value="Unassembled WGS sequence"/>
</dbReference>
<dbReference type="EMBL" id="LHXK01000053">
    <property type="protein sequence ID" value="KXA89144.1"/>
    <property type="molecule type" value="Genomic_DNA"/>
</dbReference>
<name>A0A133U4P5_9EURY</name>
<protein>
    <submittedName>
        <fullName evidence="1">Transposase</fullName>
    </submittedName>
</protein>
<proteinExistence type="predicted"/>
<evidence type="ECO:0000313" key="1">
    <source>
        <dbReference type="EMBL" id="KXA89144.1"/>
    </source>
</evidence>
<gene>
    <name evidence="1" type="ORF">AKJ61_03495</name>
</gene>
<keyword evidence="2" id="KW-1185">Reference proteome</keyword>
<dbReference type="InterPro" id="IPR009057">
    <property type="entry name" value="Homeodomain-like_sf"/>
</dbReference>
<sequence length="144" mass="16967">MTVEIELDEEERNFLDEFVKKGTKKAREIARANILLLADQDYPVEEISEIVRVHRQTVWKIKKRYLEEGLESALKDKPRPGQPKKWTEEDEAEIIATACTSPPEGRKRWTIRLLRDELQKKPGFEDINRETIRLVLKKTRQNLG</sequence>
<organism evidence="1 2">
    <name type="scientific">candidate division MSBL1 archaeon SCGC-AAA259B11</name>
    <dbReference type="NCBI Taxonomy" id="1698260"/>
    <lineage>
        <taxon>Archaea</taxon>
        <taxon>Methanobacteriati</taxon>
        <taxon>Methanobacteriota</taxon>
        <taxon>candidate division MSBL1</taxon>
    </lineage>
</organism>
<dbReference type="AlphaFoldDB" id="A0A133U4P5"/>
<evidence type="ECO:0000313" key="2">
    <source>
        <dbReference type="Proteomes" id="UP000070184"/>
    </source>
</evidence>
<reference evidence="1 2" key="1">
    <citation type="journal article" date="2016" name="Sci. Rep.">
        <title>Metabolic traits of an uncultured archaeal lineage -MSBL1- from brine pools of the Red Sea.</title>
        <authorList>
            <person name="Mwirichia R."/>
            <person name="Alam I."/>
            <person name="Rashid M."/>
            <person name="Vinu M."/>
            <person name="Ba-Alawi W."/>
            <person name="Anthony Kamau A."/>
            <person name="Kamanda Ngugi D."/>
            <person name="Goker M."/>
            <person name="Klenk H.P."/>
            <person name="Bajic V."/>
            <person name="Stingl U."/>
        </authorList>
    </citation>
    <scope>NUCLEOTIDE SEQUENCE [LARGE SCALE GENOMIC DNA]</scope>
    <source>
        <strain evidence="1">SCGC-AAA259B11</strain>
    </source>
</reference>
<dbReference type="Pfam" id="PF13565">
    <property type="entry name" value="HTH_32"/>
    <property type="match status" value="1"/>
</dbReference>
<accession>A0A133U4P5</accession>
<comment type="caution">
    <text evidence="1">The sequence shown here is derived from an EMBL/GenBank/DDBJ whole genome shotgun (WGS) entry which is preliminary data.</text>
</comment>
<dbReference type="SUPFAM" id="SSF46689">
    <property type="entry name" value="Homeodomain-like"/>
    <property type="match status" value="1"/>
</dbReference>